<name>A0ABP9SQV5_9ACTN</name>
<dbReference type="Gene3D" id="1.10.287.1060">
    <property type="entry name" value="ESAT-6-like"/>
    <property type="match status" value="1"/>
</dbReference>
<gene>
    <name evidence="2" type="ORF">GCM10023322_76200</name>
</gene>
<evidence type="ECO:0000313" key="2">
    <source>
        <dbReference type="EMBL" id="GAA5199779.1"/>
    </source>
</evidence>
<sequence length="146" mass="15704">MVPAPANYNDASLTINVDPDAVWKYGATDLPAQMKAIGDTVGRIHDIWNGLKLGWAGTTADEAQDFADRWNGAVTTLFGSQANPNSSVLYQITVAVQTASLNYATTEEEVSKMFLDFYDALPGGGGSNQPPTRDQDLGPVTEQAHW</sequence>
<evidence type="ECO:0008006" key="4">
    <source>
        <dbReference type="Google" id="ProtNLM"/>
    </source>
</evidence>
<protein>
    <recommendedName>
        <fullName evidence="4">WXG100 family type VII secretion target</fullName>
    </recommendedName>
</protein>
<accession>A0ABP9SQV5</accession>
<dbReference type="InterPro" id="IPR036689">
    <property type="entry name" value="ESAT-6-like_sf"/>
</dbReference>
<dbReference type="SUPFAM" id="SSF140453">
    <property type="entry name" value="EsxAB dimer-like"/>
    <property type="match status" value="1"/>
</dbReference>
<dbReference type="RefSeq" id="WP_345638133.1">
    <property type="nucleotide sequence ID" value="NZ_BAABJQ010000039.1"/>
</dbReference>
<comment type="caution">
    <text evidence="2">The sequence shown here is derived from an EMBL/GenBank/DDBJ whole genome shotgun (WGS) entry which is preliminary data.</text>
</comment>
<evidence type="ECO:0000313" key="3">
    <source>
        <dbReference type="Proteomes" id="UP001501570"/>
    </source>
</evidence>
<feature type="region of interest" description="Disordered" evidence="1">
    <location>
        <begin position="124"/>
        <end position="146"/>
    </location>
</feature>
<reference evidence="3" key="1">
    <citation type="journal article" date="2019" name="Int. J. Syst. Evol. Microbiol.">
        <title>The Global Catalogue of Microorganisms (GCM) 10K type strain sequencing project: providing services to taxonomists for standard genome sequencing and annotation.</title>
        <authorList>
            <consortium name="The Broad Institute Genomics Platform"/>
            <consortium name="The Broad Institute Genome Sequencing Center for Infectious Disease"/>
            <person name="Wu L."/>
            <person name="Ma J."/>
        </authorList>
    </citation>
    <scope>NUCLEOTIDE SEQUENCE [LARGE SCALE GENOMIC DNA]</scope>
    <source>
        <strain evidence="3">JCM 18304</strain>
    </source>
</reference>
<proteinExistence type="predicted"/>
<dbReference type="Proteomes" id="UP001501570">
    <property type="component" value="Unassembled WGS sequence"/>
</dbReference>
<evidence type="ECO:0000256" key="1">
    <source>
        <dbReference type="SAM" id="MobiDB-lite"/>
    </source>
</evidence>
<keyword evidence="3" id="KW-1185">Reference proteome</keyword>
<organism evidence="2 3">
    <name type="scientific">Rugosimonospora acidiphila</name>
    <dbReference type="NCBI Taxonomy" id="556531"/>
    <lineage>
        <taxon>Bacteria</taxon>
        <taxon>Bacillati</taxon>
        <taxon>Actinomycetota</taxon>
        <taxon>Actinomycetes</taxon>
        <taxon>Micromonosporales</taxon>
        <taxon>Micromonosporaceae</taxon>
        <taxon>Rugosimonospora</taxon>
    </lineage>
</organism>
<dbReference type="EMBL" id="BAABJQ010000039">
    <property type="protein sequence ID" value="GAA5199779.1"/>
    <property type="molecule type" value="Genomic_DNA"/>
</dbReference>